<gene>
    <name evidence="3" type="ORF">OCV99_06050</name>
</gene>
<sequence>MRQKAEFILAVLFLAGLIAASRNITRYVASAQVGKSSELVVLDAGHGDSDPGKVGVNEAKEKDINLAIAKKVEGLLKEKGIQVVMTRKDDTSLAEEGASNKKIEDMKARVALINKESPRLAVSIHQNSYHEENVSGAQVFYYSHSEEGKAAADVMQKAMLACNAENTRQAKANDTYYLLKRTEVPTIIVECGFLSNWKEAELLITEEYQDKIAGAICQGILDYLGK</sequence>
<dbReference type="SUPFAM" id="SSF53187">
    <property type="entry name" value="Zn-dependent exopeptidases"/>
    <property type="match status" value="1"/>
</dbReference>
<evidence type="ECO:0000259" key="2">
    <source>
        <dbReference type="SMART" id="SM00646"/>
    </source>
</evidence>
<evidence type="ECO:0000256" key="1">
    <source>
        <dbReference type="ARBA" id="ARBA00022801"/>
    </source>
</evidence>
<keyword evidence="4" id="KW-1185">Reference proteome</keyword>
<dbReference type="InterPro" id="IPR002508">
    <property type="entry name" value="MurNAc-LAA_cat"/>
</dbReference>
<dbReference type="InterPro" id="IPR050695">
    <property type="entry name" value="N-acetylmuramoyl_amidase_3"/>
</dbReference>
<proteinExistence type="predicted"/>
<dbReference type="Gene3D" id="3.40.630.40">
    <property type="entry name" value="Zn-dependent exopeptidases"/>
    <property type="match status" value="1"/>
</dbReference>
<reference evidence="3 4" key="1">
    <citation type="journal article" date="2021" name="ISME Commun">
        <title>Automated analysis of genomic sequences facilitates high-throughput and comprehensive description of bacteria.</title>
        <authorList>
            <person name="Hitch T.C.A."/>
        </authorList>
    </citation>
    <scope>NUCLEOTIDE SEQUENCE [LARGE SCALE GENOMIC DNA]</scope>
    <source>
        <strain evidence="3 4">Sanger_03</strain>
    </source>
</reference>
<feature type="domain" description="MurNAc-LAA" evidence="2">
    <location>
        <begin position="110"/>
        <end position="221"/>
    </location>
</feature>
<dbReference type="CDD" id="cd02696">
    <property type="entry name" value="MurNAc-LAA"/>
    <property type="match status" value="1"/>
</dbReference>
<protein>
    <submittedName>
        <fullName evidence="3">N-acetylmuramoyl-L-alanine amidase</fullName>
        <ecNumber evidence="3">3.5.1.28</ecNumber>
    </submittedName>
</protein>
<dbReference type="GO" id="GO:0008745">
    <property type="term" value="F:N-acetylmuramoyl-L-alanine amidase activity"/>
    <property type="evidence" value="ECO:0007669"/>
    <property type="project" value="UniProtKB-EC"/>
</dbReference>
<dbReference type="PANTHER" id="PTHR30404:SF0">
    <property type="entry name" value="N-ACETYLMURAMOYL-L-ALANINE AMIDASE AMIC"/>
    <property type="match status" value="1"/>
</dbReference>
<dbReference type="EMBL" id="JAOQJU010000004">
    <property type="protein sequence ID" value="MCU6686121.1"/>
    <property type="molecule type" value="Genomic_DNA"/>
</dbReference>
<name>A0ABT2RLE8_9FIRM</name>
<dbReference type="Proteomes" id="UP001652431">
    <property type="component" value="Unassembled WGS sequence"/>
</dbReference>
<dbReference type="PANTHER" id="PTHR30404">
    <property type="entry name" value="N-ACETYLMURAMOYL-L-ALANINE AMIDASE"/>
    <property type="match status" value="1"/>
</dbReference>
<dbReference type="RefSeq" id="WP_158369151.1">
    <property type="nucleotide sequence ID" value="NZ_JAOQJU010000004.1"/>
</dbReference>
<evidence type="ECO:0000313" key="4">
    <source>
        <dbReference type="Proteomes" id="UP001652431"/>
    </source>
</evidence>
<dbReference type="SMART" id="SM00646">
    <property type="entry name" value="Ami_3"/>
    <property type="match status" value="1"/>
</dbReference>
<keyword evidence="1 3" id="KW-0378">Hydrolase</keyword>
<comment type="caution">
    <text evidence="3">The sequence shown here is derived from an EMBL/GenBank/DDBJ whole genome shotgun (WGS) entry which is preliminary data.</text>
</comment>
<organism evidence="3 4">
    <name type="scientific">Dorea acetigenes</name>
    <dbReference type="NCBI Taxonomy" id="2981787"/>
    <lineage>
        <taxon>Bacteria</taxon>
        <taxon>Bacillati</taxon>
        <taxon>Bacillota</taxon>
        <taxon>Clostridia</taxon>
        <taxon>Lachnospirales</taxon>
        <taxon>Lachnospiraceae</taxon>
        <taxon>Dorea</taxon>
    </lineage>
</organism>
<dbReference type="Pfam" id="PF01520">
    <property type="entry name" value="Amidase_3"/>
    <property type="match status" value="1"/>
</dbReference>
<dbReference type="EC" id="3.5.1.28" evidence="3"/>
<accession>A0ABT2RLE8</accession>
<evidence type="ECO:0000313" key="3">
    <source>
        <dbReference type="EMBL" id="MCU6686121.1"/>
    </source>
</evidence>